<feature type="domain" description="FAD-binding" evidence="6">
    <location>
        <begin position="22"/>
        <end position="350"/>
    </location>
</feature>
<dbReference type="InParanoid" id="W2RXD5"/>
<dbReference type="InterPro" id="IPR002938">
    <property type="entry name" value="FAD-bd"/>
</dbReference>
<dbReference type="GO" id="GO:0071949">
    <property type="term" value="F:FAD binding"/>
    <property type="evidence" value="ECO:0007669"/>
    <property type="project" value="InterPro"/>
</dbReference>
<evidence type="ECO:0000256" key="5">
    <source>
        <dbReference type="ARBA" id="ARBA00023033"/>
    </source>
</evidence>
<protein>
    <recommendedName>
        <fullName evidence="6">FAD-binding domain-containing protein</fullName>
    </recommendedName>
</protein>
<dbReference type="OrthoDB" id="16820at2759"/>
<dbReference type="PRINTS" id="PR00420">
    <property type="entry name" value="RNGMNOXGNASE"/>
</dbReference>
<dbReference type="Proteomes" id="UP000030752">
    <property type="component" value="Unassembled WGS sequence"/>
</dbReference>
<keyword evidence="3" id="KW-0274">FAD</keyword>
<keyword evidence="8" id="KW-1185">Reference proteome</keyword>
<dbReference type="VEuPathDB" id="FungiDB:HMPREF1541_05250"/>
<dbReference type="SUPFAM" id="SSF54373">
    <property type="entry name" value="FAD-linked reductases, C-terminal domain"/>
    <property type="match status" value="1"/>
</dbReference>
<evidence type="ECO:0000256" key="4">
    <source>
        <dbReference type="ARBA" id="ARBA00023002"/>
    </source>
</evidence>
<accession>W2RXD5</accession>
<dbReference type="eggNOG" id="KOG2614">
    <property type="taxonomic scope" value="Eukaryota"/>
</dbReference>
<keyword evidence="5" id="KW-0503">Monooxygenase</keyword>
<dbReference type="AlphaFoldDB" id="W2RXD5"/>
<dbReference type="EMBL" id="KB822720">
    <property type="protein sequence ID" value="ETN40970.1"/>
    <property type="molecule type" value="Genomic_DNA"/>
</dbReference>
<dbReference type="HOGENOM" id="CLU_009665_19_1_1"/>
<sequence length="469" mass="52236">MKHRGRGSGPDGIVYPGSSGIKVIVIGLGYAGVTAAIECHRKGHQVIIYEQNPDISTLGDMIGLSPNSARIIAKWNRGKVHEQIIPHAGQYVRNNIHKHDTGEILFSQPMSGYSSFEGYLAPRPLLMKLFADHCRQLQIPIFFGQRVSKVLEDENHAAIVLEGSNKRVVADCVLACDGIHSKARGTITGLQDRAYPTGYAAYRAWYNAELICDNPKLQSLFEGDYDKMEVYIGPNMHAIFGTCSQQKLVMWTITHKDTFDVTESWTQPGKIEDALAYIKGWDSRIHEVIKHTPPNQIFDHKLAWRDPLPRWTSKHNRLIVLGDAAHPFLPTSGQGAGQAIEDCATIAICLELAGEKNVPLALQVCEKLRHARASLAQKMGVETRDMWHKTDWDAVTSQPETVSMPNPAWLFAHDPQRYAYDEFDVAAHAVRTGSVYVPTNVPPPEVDHRVSDFKDGQYSGGTVMRQAKI</sequence>
<dbReference type="InterPro" id="IPR036188">
    <property type="entry name" value="FAD/NAD-bd_sf"/>
</dbReference>
<reference evidence="7 8" key="1">
    <citation type="submission" date="2013-03" db="EMBL/GenBank/DDBJ databases">
        <title>The Genome Sequence of Phialophora europaea CBS 101466.</title>
        <authorList>
            <consortium name="The Broad Institute Genomics Platform"/>
            <person name="Cuomo C."/>
            <person name="de Hoog S."/>
            <person name="Gorbushina A."/>
            <person name="Walker B."/>
            <person name="Young S.K."/>
            <person name="Zeng Q."/>
            <person name="Gargeya S."/>
            <person name="Fitzgerald M."/>
            <person name="Haas B."/>
            <person name="Abouelleil A."/>
            <person name="Allen A.W."/>
            <person name="Alvarado L."/>
            <person name="Arachchi H.M."/>
            <person name="Berlin A.M."/>
            <person name="Chapman S.B."/>
            <person name="Gainer-Dewar J."/>
            <person name="Goldberg J."/>
            <person name="Griggs A."/>
            <person name="Gujja S."/>
            <person name="Hansen M."/>
            <person name="Howarth C."/>
            <person name="Imamovic A."/>
            <person name="Ireland A."/>
            <person name="Larimer J."/>
            <person name="McCowan C."/>
            <person name="Murphy C."/>
            <person name="Pearson M."/>
            <person name="Poon T.W."/>
            <person name="Priest M."/>
            <person name="Roberts A."/>
            <person name="Saif S."/>
            <person name="Shea T."/>
            <person name="Sisk P."/>
            <person name="Sykes S."/>
            <person name="Wortman J."/>
            <person name="Nusbaum C."/>
            <person name="Birren B."/>
        </authorList>
    </citation>
    <scope>NUCLEOTIDE SEQUENCE [LARGE SCALE GENOMIC DNA]</scope>
    <source>
        <strain evidence="7 8">CBS 101466</strain>
    </source>
</reference>
<proteinExistence type="inferred from homology"/>
<evidence type="ECO:0000313" key="8">
    <source>
        <dbReference type="Proteomes" id="UP000030752"/>
    </source>
</evidence>
<dbReference type="Pfam" id="PF01494">
    <property type="entry name" value="FAD_binding_3"/>
    <property type="match status" value="1"/>
</dbReference>
<dbReference type="STRING" id="1220924.W2RXD5"/>
<evidence type="ECO:0000256" key="1">
    <source>
        <dbReference type="ARBA" id="ARBA00007992"/>
    </source>
</evidence>
<evidence type="ECO:0000313" key="7">
    <source>
        <dbReference type="EMBL" id="ETN40970.1"/>
    </source>
</evidence>
<keyword evidence="2" id="KW-0285">Flavoprotein</keyword>
<dbReference type="RefSeq" id="XP_008717813.1">
    <property type="nucleotide sequence ID" value="XM_008719591.1"/>
</dbReference>
<comment type="similarity">
    <text evidence="1">Belongs to the paxM FAD-dependent monooxygenase family.</text>
</comment>
<dbReference type="SUPFAM" id="SSF51905">
    <property type="entry name" value="FAD/NAD(P)-binding domain"/>
    <property type="match status" value="1"/>
</dbReference>
<dbReference type="GeneID" id="19972589"/>
<dbReference type="GO" id="GO:0004497">
    <property type="term" value="F:monooxygenase activity"/>
    <property type="evidence" value="ECO:0007669"/>
    <property type="project" value="UniProtKB-KW"/>
</dbReference>
<name>W2RXD5_CYPE1</name>
<organism evidence="7 8">
    <name type="scientific">Cyphellophora europaea (strain CBS 101466)</name>
    <name type="common">Phialophora europaea</name>
    <dbReference type="NCBI Taxonomy" id="1220924"/>
    <lineage>
        <taxon>Eukaryota</taxon>
        <taxon>Fungi</taxon>
        <taxon>Dikarya</taxon>
        <taxon>Ascomycota</taxon>
        <taxon>Pezizomycotina</taxon>
        <taxon>Eurotiomycetes</taxon>
        <taxon>Chaetothyriomycetidae</taxon>
        <taxon>Chaetothyriales</taxon>
        <taxon>Cyphellophoraceae</taxon>
        <taxon>Cyphellophora</taxon>
    </lineage>
</organism>
<dbReference type="InterPro" id="IPR050493">
    <property type="entry name" value="FAD-dep_Monooxygenase_BioMet"/>
</dbReference>
<dbReference type="PANTHER" id="PTHR13789:SF236">
    <property type="entry name" value="MONOOXYGENASE, PUTATIVE (AFU_ORTHOLOGUE AFUA_6G12060)-RELATED"/>
    <property type="match status" value="1"/>
</dbReference>
<evidence type="ECO:0000256" key="2">
    <source>
        <dbReference type="ARBA" id="ARBA00022630"/>
    </source>
</evidence>
<gene>
    <name evidence="7" type="ORF">HMPREF1541_05250</name>
</gene>
<keyword evidence="4" id="KW-0560">Oxidoreductase</keyword>
<evidence type="ECO:0000259" key="6">
    <source>
        <dbReference type="Pfam" id="PF01494"/>
    </source>
</evidence>
<evidence type="ECO:0000256" key="3">
    <source>
        <dbReference type="ARBA" id="ARBA00022827"/>
    </source>
</evidence>
<dbReference type="Gene3D" id="3.50.50.60">
    <property type="entry name" value="FAD/NAD(P)-binding domain"/>
    <property type="match status" value="1"/>
</dbReference>
<dbReference type="PANTHER" id="PTHR13789">
    <property type="entry name" value="MONOOXYGENASE"/>
    <property type="match status" value="1"/>
</dbReference>